<proteinExistence type="predicted"/>
<keyword evidence="2" id="KW-1185">Reference proteome</keyword>
<organism evidence="1 2">
    <name type="scientific">Globisporangium ultimum (strain ATCC 200006 / CBS 805.95 / DAOM BR144)</name>
    <name type="common">Pythium ultimum</name>
    <dbReference type="NCBI Taxonomy" id="431595"/>
    <lineage>
        <taxon>Eukaryota</taxon>
        <taxon>Sar</taxon>
        <taxon>Stramenopiles</taxon>
        <taxon>Oomycota</taxon>
        <taxon>Peronosporomycetes</taxon>
        <taxon>Pythiales</taxon>
        <taxon>Pythiaceae</taxon>
        <taxon>Globisporangium</taxon>
    </lineage>
</organism>
<protein>
    <submittedName>
        <fullName evidence="1">Uncharacterized protein</fullName>
    </submittedName>
</protein>
<evidence type="ECO:0000313" key="1">
    <source>
        <dbReference type="EnsemblProtists" id="PYU1_T011696"/>
    </source>
</evidence>
<dbReference type="InParanoid" id="K3X397"/>
<reference evidence="2" key="2">
    <citation type="submission" date="2010-04" db="EMBL/GenBank/DDBJ databases">
        <authorList>
            <person name="Buell R."/>
            <person name="Hamilton J."/>
            <person name="Hostetler J."/>
        </authorList>
    </citation>
    <scope>NUCLEOTIDE SEQUENCE [LARGE SCALE GENOMIC DNA]</scope>
    <source>
        <strain evidence="2">DAOM:BR144</strain>
    </source>
</reference>
<reference evidence="1" key="3">
    <citation type="submission" date="2015-02" db="UniProtKB">
        <authorList>
            <consortium name="EnsemblProtists"/>
        </authorList>
    </citation>
    <scope>IDENTIFICATION</scope>
    <source>
        <strain evidence="1">DAOM BR144</strain>
    </source>
</reference>
<name>K3X397_GLOUD</name>
<dbReference type="HOGENOM" id="CLU_010330_2_0_1"/>
<evidence type="ECO:0000313" key="2">
    <source>
        <dbReference type="Proteomes" id="UP000019132"/>
    </source>
</evidence>
<dbReference type="Proteomes" id="UP000019132">
    <property type="component" value="Unassembled WGS sequence"/>
</dbReference>
<sequence>MSQGAIDDEDEGETVVITAVAGSPRAIRVAPSDIDTCIGFSTTRCVATILGLLLVLTDIPRTGFGLSSMKDYVTVVGLDTILYFGPYAYHVLHVVKQENATFYDASAGITTDAIDVWAYKFDSLSIPTRALAAHLNVTMYPRCVLYLEPCSDTTLPLGTTFTMLDGMISAVIKQYFSAPNASVAFHFVTKSQWIDRLHHFLVKPFARHTELRTHSVHYFAPSVVHDQAHLRICHPRWYRFSQSDQLMLCNLPVQWMSAHPERGASVQVPIWEHLALRLQSLKTQYPELQLDLTVITSQLVLWNKSWVYLPIVRYAAQTLEISTIVRGQRCVTATTGEDPETPILNCSTVFVDDYRYERALVLNDAEGWYTSTTLLRGAGQLFIWIRIASLALGCYAARTVELKFHRAKWYTKLYYTASALIKIPSHVIIYGNWLPIVCYAVAHFIDGALIHLISNTVWSTVNGAIDFQPVKYFTIASIQMRNIWFVALYLKLATIAYQKVLLAAQAPAHVAY</sequence>
<dbReference type="VEuPathDB" id="FungiDB:PYU1_G011670"/>
<reference evidence="2" key="1">
    <citation type="journal article" date="2010" name="Genome Biol.">
        <title>Genome sequence of the necrotrophic plant pathogen Pythium ultimum reveals original pathogenicity mechanisms and effector repertoire.</title>
        <authorList>
            <person name="Levesque C.A."/>
            <person name="Brouwer H."/>
            <person name="Cano L."/>
            <person name="Hamilton J.P."/>
            <person name="Holt C."/>
            <person name="Huitema E."/>
            <person name="Raffaele S."/>
            <person name="Robideau G.P."/>
            <person name="Thines M."/>
            <person name="Win J."/>
            <person name="Zerillo M.M."/>
            <person name="Beakes G.W."/>
            <person name="Boore J.L."/>
            <person name="Busam D."/>
            <person name="Dumas B."/>
            <person name="Ferriera S."/>
            <person name="Fuerstenberg S.I."/>
            <person name="Gachon C.M."/>
            <person name="Gaulin E."/>
            <person name="Govers F."/>
            <person name="Grenville-Briggs L."/>
            <person name="Horner N."/>
            <person name="Hostetler J."/>
            <person name="Jiang R.H."/>
            <person name="Johnson J."/>
            <person name="Krajaejun T."/>
            <person name="Lin H."/>
            <person name="Meijer H.J."/>
            <person name="Moore B."/>
            <person name="Morris P."/>
            <person name="Phuntmart V."/>
            <person name="Puiu D."/>
            <person name="Shetty J."/>
            <person name="Stajich J.E."/>
            <person name="Tripathy S."/>
            <person name="Wawra S."/>
            <person name="van West P."/>
            <person name="Whitty B.R."/>
            <person name="Coutinho P.M."/>
            <person name="Henrissat B."/>
            <person name="Martin F."/>
            <person name="Thomas P.D."/>
            <person name="Tyler B.M."/>
            <person name="De Vries R.P."/>
            <person name="Kamoun S."/>
            <person name="Yandell M."/>
            <person name="Tisserat N."/>
            <person name="Buell C.R."/>
        </authorList>
    </citation>
    <scope>NUCLEOTIDE SEQUENCE</scope>
    <source>
        <strain evidence="2">DAOM:BR144</strain>
    </source>
</reference>
<accession>K3X397</accession>
<dbReference type="EMBL" id="GL376611">
    <property type="status" value="NOT_ANNOTATED_CDS"/>
    <property type="molecule type" value="Genomic_DNA"/>
</dbReference>
<dbReference type="EnsemblProtists" id="PYU1_T011696">
    <property type="protein sequence ID" value="PYU1_T011696"/>
    <property type="gene ID" value="PYU1_G011670"/>
</dbReference>
<dbReference type="eggNOG" id="ENOG502RWQG">
    <property type="taxonomic scope" value="Eukaryota"/>
</dbReference>
<dbReference type="AlphaFoldDB" id="K3X397"/>